<organism evidence="1 2">
    <name type="scientific">Brassica carinata</name>
    <name type="common">Ethiopian mustard</name>
    <name type="synonym">Abyssinian cabbage</name>
    <dbReference type="NCBI Taxonomy" id="52824"/>
    <lineage>
        <taxon>Eukaryota</taxon>
        <taxon>Viridiplantae</taxon>
        <taxon>Streptophyta</taxon>
        <taxon>Embryophyta</taxon>
        <taxon>Tracheophyta</taxon>
        <taxon>Spermatophyta</taxon>
        <taxon>Magnoliopsida</taxon>
        <taxon>eudicotyledons</taxon>
        <taxon>Gunneridae</taxon>
        <taxon>Pentapetalae</taxon>
        <taxon>rosids</taxon>
        <taxon>malvids</taxon>
        <taxon>Brassicales</taxon>
        <taxon>Brassicaceae</taxon>
        <taxon>Brassiceae</taxon>
        <taxon>Brassica</taxon>
    </lineage>
</organism>
<reference evidence="1 2" key="1">
    <citation type="submission" date="2020-02" db="EMBL/GenBank/DDBJ databases">
        <authorList>
            <person name="Ma Q."/>
            <person name="Huang Y."/>
            <person name="Song X."/>
            <person name="Pei D."/>
        </authorList>
    </citation>
    <scope>NUCLEOTIDE SEQUENCE [LARGE SCALE GENOMIC DNA]</scope>
    <source>
        <strain evidence="1">Sxm20200214</strain>
        <tissue evidence="1">Leaf</tissue>
    </source>
</reference>
<accession>A0A8X7V8W7</accession>
<dbReference type="Proteomes" id="UP000886595">
    <property type="component" value="Unassembled WGS sequence"/>
</dbReference>
<comment type="caution">
    <text evidence="1">The sequence shown here is derived from an EMBL/GenBank/DDBJ whole genome shotgun (WGS) entry which is preliminary data.</text>
</comment>
<protein>
    <recommendedName>
        <fullName evidence="3">RNase H type-1 domain-containing protein</fullName>
    </recommendedName>
</protein>
<name>A0A8X7V8W7_BRACI</name>
<proteinExistence type="predicted"/>
<gene>
    <name evidence="1" type="ORF">Bca52824_026200</name>
</gene>
<dbReference type="AlphaFoldDB" id="A0A8X7V8W7"/>
<keyword evidence="2" id="KW-1185">Reference proteome</keyword>
<evidence type="ECO:0000313" key="1">
    <source>
        <dbReference type="EMBL" id="KAG2306452.1"/>
    </source>
</evidence>
<dbReference type="EMBL" id="JAAMPC010000006">
    <property type="protein sequence ID" value="KAG2306452.1"/>
    <property type="molecule type" value="Genomic_DNA"/>
</dbReference>
<sequence length="70" mass="7732">MEWPALAAELDEIKALSLEFLNFSVVYIARSLNARADSLAKGGRVREINSFVHDFAPIWLVPEASLTAAE</sequence>
<dbReference type="OrthoDB" id="1021564at2759"/>
<evidence type="ECO:0008006" key="3">
    <source>
        <dbReference type="Google" id="ProtNLM"/>
    </source>
</evidence>
<evidence type="ECO:0000313" key="2">
    <source>
        <dbReference type="Proteomes" id="UP000886595"/>
    </source>
</evidence>